<feature type="transmembrane region" description="Helical" evidence="1">
    <location>
        <begin position="161"/>
        <end position="179"/>
    </location>
</feature>
<keyword evidence="1" id="KW-1133">Transmembrane helix</keyword>
<proteinExistence type="predicted"/>
<keyword evidence="1" id="KW-0812">Transmembrane</keyword>
<accession>A0ABW0KM94</accession>
<organism evidence="2 3">
    <name type="scientific">Prosthecobacter fluviatilis</name>
    <dbReference type="NCBI Taxonomy" id="445931"/>
    <lineage>
        <taxon>Bacteria</taxon>
        <taxon>Pseudomonadati</taxon>
        <taxon>Verrucomicrobiota</taxon>
        <taxon>Verrucomicrobiia</taxon>
        <taxon>Verrucomicrobiales</taxon>
        <taxon>Verrucomicrobiaceae</taxon>
        <taxon>Prosthecobacter</taxon>
    </lineage>
</organism>
<protein>
    <recommendedName>
        <fullName evidence="4">GYF domain-containing protein</fullName>
    </recommendedName>
</protein>
<dbReference type="EMBL" id="JBHSMQ010000001">
    <property type="protein sequence ID" value="MFC5453878.1"/>
    <property type="molecule type" value="Genomic_DNA"/>
</dbReference>
<keyword evidence="1" id="KW-0472">Membrane</keyword>
<evidence type="ECO:0000313" key="2">
    <source>
        <dbReference type="EMBL" id="MFC5453878.1"/>
    </source>
</evidence>
<sequence length="240" mass="25575">MSAYQVTREGQNLGSFEAEQIQEGLQNGQFLPSDWGWQAGMSGWKGLAEIFGSSPATQTKAPLSSLSALVRRSPASKPTDSLNPYAAPSSTVLAAAGDTKGTVPFAVIEELTNTRSWVRTIAVLLWISFSLLTLGCLVMGGAGLIGLMSKPGIGPVGGPELIILFVMYGIFGSLTYYPARKLSKYAANIASLEKSQSFTDLTSALTEQRRVWKFTATILIIYLAIVLVATVGSALVSFVR</sequence>
<feature type="transmembrane region" description="Helical" evidence="1">
    <location>
        <begin position="123"/>
        <end position="149"/>
    </location>
</feature>
<dbReference type="Proteomes" id="UP001596052">
    <property type="component" value="Unassembled WGS sequence"/>
</dbReference>
<keyword evidence="3" id="KW-1185">Reference proteome</keyword>
<evidence type="ECO:0000313" key="3">
    <source>
        <dbReference type="Proteomes" id="UP001596052"/>
    </source>
</evidence>
<name>A0ABW0KM94_9BACT</name>
<evidence type="ECO:0000256" key="1">
    <source>
        <dbReference type="SAM" id="Phobius"/>
    </source>
</evidence>
<comment type="caution">
    <text evidence="2">The sequence shown here is derived from an EMBL/GenBank/DDBJ whole genome shotgun (WGS) entry which is preliminary data.</text>
</comment>
<gene>
    <name evidence="2" type="ORF">ACFQDI_03335</name>
</gene>
<feature type="transmembrane region" description="Helical" evidence="1">
    <location>
        <begin position="219"/>
        <end position="239"/>
    </location>
</feature>
<dbReference type="RefSeq" id="WP_377163386.1">
    <property type="nucleotide sequence ID" value="NZ_JBHSMQ010000001.1"/>
</dbReference>
<reference evidence="3" key="1">
    <citation type="journal article" date="2019" name="Int. J. Syst. Evol. Microbiol.">
        <title>The Global Catalogue of Microorganisms (GCM) 10K type strain sequencing project: providing services to taxonomists for standard genome sequencing and annotation.</title>
        <authorList>
            <consortium name="The Broad Institute Genomics Platform"/>
            <consortium name="The Broad Institute Genome Sequencing Center for Infectious Disease"/>
            <person name="Wu L."/>
            <person name="Ma J."/>
        </authorList>
    </citation>
    <scope>NUCLEOTIDE SEQUENCE [LARGE SCALE GENOMIC DNA]</scope>
    <source>
        <strain evidence="3">CGMCC 4.1469</strain>
    </source>
</reference>
<evidence type="ECO:0008006" key="4">
    <source>
        <dbReference type="Google" id="ProtNLM"/>
    </source>
</evidence>